<feature type="transmembrane region" description="Helical" evidence="1">
    <location>
        <begin position="112"/>
        <end position="129"/>
    </location>
</feature>
<keyword evidence="1" id="KW-1133">Transmembrane helix</keyword>
<organism evidence="2 3">
    <name type="scientific">Microbacterium tenebrionis</name>
    <dbReference type="NCBI Taxonomy" id="2830665"/>
    <lineage>
        <taxon>Bacteria</taxon>
        <taxon>Bacillati</taxon>
        <taxon>Actinomycetota</taxon>
        <taxon>Actinomycetes</taxon>
        <taxon>Micrococcales</taxon>
        <taxon>Microbacteriaceae</taxon>
        <taxon>Microbacterium</taxon>
    </lineage>
</organism>
<feature type="transmembrane region" description="Helical" evidence="1">
    <location>
        <begin position="158"/>
        <end position="177"/>
    </location>
</feature>
<evidence type="ECO:0000256" key="1">
    <source>
        <dbReference type="SAM" id="Phobius"/>
    </source>
</evidence>
<feature type="transmembrane region" description="Helical" evidence="1">
    <location>
        <begin position="198"/>
        <end position="219"/>
    </location>
</feature>
<gene>
    <name evidence="2" type="ORF">KEC56_13015</name>
</gene>
<dbReference type="InterPro" id="IPR025238">
    <property type="entry name" value="DUF4184"/>
</dbReference>
<evidence type="ECO:0000313" key="2">
    <source>
        <dbReference type="EMBL" id="MCC2030420.1"/>
    </source>
</evidence>
<keyword evidence="1" id="KW-0472">Membrane</keyword>
<feature type="transmembrane region" description="Helical" evidence="1">
    <location>
        <begin position="53"/>
        <end position="71"/>
    </location>
</feature>
<feature type="transmembrane region" description="Helical" evidence="1">
    <location>
        <begin position="231"/>
        <end position="258"/>
    </location>
</feature>
<reference evidence="2" key="1">
    <citation type="submission" date="2021-04" db="EMBL/GenBank/DDBJ databases">
        <title>Microbacterium tenobrionis sp. nov. and Microbacterium allomyrinae sp. nov., isolated from larvae of Tenobrio molitor and Allomyrina dichotoma, respectively.</title>
        <authorList>
            <person name="Lee S.D."/>
        </authorList>
    </citation>
    <scope>NUCLEOTIDE SEQUENCE</scope>
    <source>
        <strain evidence="2">YMB-B2</strain>
    </source>
</reference>
<dbReference type="EMBL" id="JAGTTM010000007">
    <property type="protein sequence ID" value="MCC2030420.1"/>
    <property type="molecule type" value="Genomic_DNA"/>
</dbReference>
<dbReference type="RefSeq" id="WP_227531288.1">
    <property type="nucleotide sequence ID" value="NZ_JAGTTM010000007.1"/>
</dbReference>
<dbReference type="Pfam" id="PF13803">
    <property type="entry name" value="DUF4184"/>
    <property type="match status" value="1"/>
</dbReference>
<name>A0A9X1S1P9_9MICO</name>
<dbReference type="Proteomes" id="UP001139289">
    <property type="component" value="Unassembled WGS sequence"/>
</dbReference>
<sequence>MPFTPSHAVVALPFVRTPLVPAAIAIGAMTPDLPLFVRGFGVSYPFTHTYENIVWTAIIALGLFLLWRVVLRPVATELSPGWVARRLPDDWNMPAADAVNEALGIGQRWTRAVALAASLLIGVLSHIVWDEFTHEGRLGLQLLPAIAEQWGPLQGFTWLQHGSSVAGLVIIAIWAALWLRRARPRPHVQRSTRPWVRVLWWASLLVILIAAWLIGYATLGPLTPDFTVQHLAYRVLPFASGIWAMGTLALCVALTIVGRPSPTRGAPRS</sequence>
<dbReference type="AlphaFoldDB" id="A0A9X1S1P9"/>
<keyword evidence="3" id="KW-1185">Reference proteome</keyword>
<protein>
    <submittedName>
        <fullName evidence="2">DUF4184 family protein</fullName>
    </submittedName>
</protein>
<evidence type="ECO:0000313" key="3">
    <source>
        <dbReference type="Proteomes" id="UP001139289"/>
    </source>
</evidence>
<keyword evidence="1" id="KW-0812">Transmembrane</keyword>
<accession>A0A9X1S1P9</accession>
<comment type="caution">
    <text evidence="2">The sequence shown here is derived from an EMBL/GenBank/DDBJ whole genome shotgun (WGS) entry which is preliminary data.</text>
</comment>
<proteinExistence type="predicted"/>